<dbReference type="InterPro" id="IPR029033">
    <property type="entry name" value="His_PPase_superfam"/>
</dbReference>
<dbReference type="InterPro" id="IPR013078">
    <property type="entry name" value="His_Pase_superF_clade-1"/>
</dbReference>
<dbReference type="EMBL" id="LFJN01000012">
    <property type="protein sequence ID" value="KPI40424.1"/>
    <property type="molecule type" value="Genomic_DNA"/>
</dbReference>
<protein>
    <submittedName>
        <fullName evidence="2">Phosphomutase-like protein 3</fullName>
    </submittedName>
</protein>
<dbReference type="Pfam" id="PF00300">
    <property type="entry name" value="His_Phos_1"/>
    <property type="match status" value="1"/>
</dbReference>
<evidence type="ECO:0000313" key="2">
    <source>
        <dbReference type="EMBL" id="KPI40424.1"/>
    </source>
</evidence>
<dbReference type="SUPFAM" id="SSF53254">
    <property type="entry name" value="Phosphoglycerate mutase-like"/>
    <property type="match status" value="1"/>
</dbReference>
<keyword evidence="1" id="KW-0472">Membrane</keyword>
<dbReference type="AlphaFoldDB" id="A0A0N1H9V8"/>
<evidence type="ECO:0000313" key="3">
    <source>
        <dbReference type="Proteomes" id="UP000038010"/>
    </source>
</evidence>
<dbReference type="GeneID" id="28739728"/>
<dbReference type="GO" id="GO:0005737">
    <property type="term" value="C:cytoplasm"/>
    <property type="evidence" value="ECO:0007669"/>
    <property type="project" value="TreeGrafter"/>
</dbReference>
<dbReference type="VEuPathDB" id="FungiDB:AB675_7478"/>
<keyword evidence="3" id="KW-1185">Reference proteome</keyword>
<gene>
    <name evidence="2" type="ORF">AB675_7478</name>
</gene>
<keyword evidence="1" id="KW-0812">Transmembrane</keyword>
<dbReference type="GO" id="GO:0016791">
    <property type="term" value="F:phosphatase activity"/>
    <property type="evidence" value="ECO:0007669"/>
    <property type="project" value="TreeGrafter"/>
</dbReference>
<feature type="transmembrane region" description="Helical" evidence="1">
    <location>
        <begin position="21"/>
        <end position="44"/>
    </location>
</feature>
<organism evidence="2 3">
    <name type="scientific">Cyphellophora attinorum</name>
    <dbReference type="NCBI Taxonomy" id="1664694"/>
    <lineage>
        <taxon>Eukaryota</taxon>
        <taxon>Fungi</taxon>
        <taxon>Dikarya</taxon>
        <taxon>Ascomycota</taxon>
        <taxon>Pezizomycotina</taxon>
        <taxon>Eurotiomycetes</taxon>
        <taxon>Chaetothyriomycetidae</taxon>
        <taxon>Chaetothyriales</taxon>
        <taxon>Cyphellophoraceae</taxon>
        <taxon>Cyphellophora</taxon>
    </lineage>
</organism>
<keyword evidence="1" id="KW-1133">Transmembrane helix</keyword>
<reference evidence="2 3" key="1">
    <citation type="submission" date="2015-06" db="EMBL/GenBank/DDBJ databases">
        <title>Draft genome of the ant-associated black yeast Phialophora attae CBS 131958.</title>
        <authorList>
            <person name="Moreno L.F."/>
            <person name="Stielow B.J."/>
            <person name="de Hoog S."/>
            <person name="Vicente V.A."/>
            <person name="Weiss V.A."/>
            <person name="de Vries M."/>
            <person name="Cruz L.M."/>
            <person name="Souza E.M."/>
        </authorList>
    </citation>
    <scope>NUCLEOTIDE SEQUENCE [LARGE SCALE GENOMIC DNA]</scope>
    <source>
        <strain evidence="2 3">CBS 131958</strain>
    </source>
</reference>
<dbReference type="PANTHER" id="PTHR48100">
    <property type="entry name" value="BROAD-SPECIFICITY PHOSPHATASE YOR283W-RELATED"/>
    <property type="match status" value="1"/>
</dbReference>
<sequence>MLPRDHSPPFAIPGRPRRFRLFRTTTLIPSLVFLTVTIALLVVMKEAQPSLSTSPDAPTGHSESSAVWYRMQAVPDYFVQSDPTTNASQFSFLTSNFGLISRSYSSDPSYPSDEPKPTQWQRFYHHLSTLNADAPPSTSYRLLFLGRHGQGFHNIAETYYSRVAWDCYWSTLEGNGTVNWLDAHLTPVGQGQAKTASNFWASQIKEQKMKTPEAYYLSPMDRAIETADITFRQLKFPHGSGPYRPLIKEMLRETNGIHTCDKRSPLSTIRSRWQDPPYRIEEGFTEKDELWDPDLRETDSAHTQRMLGALDDIFAHDDSTVISLTVHSGVIAAILRGVGHRSFIMETGGVIPVLVKTEKVTGRRPDVKTEPWHPKPACPPGFSLEGRDASDAAFKEFLEVNGGIRIP</sequence>
<accession>A0A0N1H9V8</accession>
<evidence type="ECO:0000256" key="1">
    <source>
        <dbReference type="SAM" id="Phobius"/>
    </source>
</evidence>
<dbReference type="OrthoDB" id="496981at2759"/>
<dbReference type="CDD" id="cd07067">
    <property type="entry name" value="HP_PGM_like"/>
    <property type="match status" value="1"/>
</dbReference>
<name>A0A0N1H9V8_9EURO</name>
<dbReference type="RefSeq" id="XP_018000387.1">
    <property type="nucleotide sequence ID" value="XM_018147848.1"/>
</dbReference>
<proteinExistence type="predicted"/>
<dbReference type="InterPro" id="IPR050275">
    <property type="entry name" value="PGM_Phosphatase"/>
</dbReference>
<comment type="caution">
    <text evidence="2">The sequence shown here is derived from an EMBL/GenBank/DDBJ whole genome shotgun (WGS) entry which is preliminary data.</text>
</comment>
<dbReference type="Proteomes" id="UP000038010">
    <property type="component" value="Unassembled WGS sequence"/>
</dbReference>
<dbReference type="PANTHER" id="PTHR48100:SF1">
    <property type="entry name" value="HISTIDINE PHOSPHATASE FAMILY PROTEIN-RELATED"/>
    <property type="match status" value="1"/>
</dbReference>
<dbReference type="Gene3D" id="3.40.50.1240">
    <property type="entry name" value="Phosphoglycerate mutase-like"/>
    <property type="match status" value="1"/>
</dbReference>